<protein>
    <submittedName>
        <fullName evidence="4">Glycosyltransferase family 4 protein</fullName>
        <ecNumber evidence="4">2.4.-.-</ecNumber>
    </submittedName>
</protein>
<keyword evidence="2 4" id="KW-0808">Transferase</keyword>
<dbReference type="Pfam" id="PF00534">
    <property type="entry name" value="Glycos_transf_1"/>
    <property type="match status" value="1"/>
</dbReference>
<dbReference type="GO" id="GO:0016757">
    <property type="term" value="F:glycosyltransferase activity"/>
    <property type="evidence" value="ECO:0007669"/>
    <property type="project" value="UniProtKB-KW"/>
</dbReference>
<organism evidence="4 5">
    <name type="scientific">Limnoraphis robusta CCNP1315</name>
    <dbReference type="NCBI Taxonomy" id="3110306"/>
    <lineage>
        <taxon>Bacteria</taxon>
        <taxon>Bacillati</taxon>
        <taxon>Cyanobacteriota</taxon>
        <taxon>Cyanophyceae</taxon>
        <taxon>Oscillatoriophycideae</taxon>
        <taxon>Oscillatoriales</taxon>
        <taxon>Sirenicapillariaceae</taxon>
        <taxon>Limnoraphis</taxon>
    </lineage>
</organism>
<accession>A0ABU5U0U2</accession>
<gene>
    <name evidence="4" type="ORF">VB854_17810</name>
</gene>
<dbReference type="PANTHER" id="PTHR12526">
    <property type="entry name" value="GLYCOSYLTRANSFERASE"/>
    <property type="match status" value="1"/>
</dbReference>
<keyword evidence="1 4" id="KW-0328">Glycosyltransferase</keyword>
<dbReference type="PANTHER" id="PTHR12526:SF510">
    <property type="entry name" value="D-INOSITOL 3-PHOSPHATE GLYCOSYLTRANSFERASE"/>
    <property type="match status" value="1"/>
</dbReference>
<name>A0ABU5U0U2_9CYAN</name>
<dbReference type="InterPro" id="IPR001296">
    <property type="entry name" value="Glyco_trans_1"/>
</dbReference>
<dbReference type="EC" id="2.4.-.-" evidence="4"/>
<comment type="caution">
    <text evidence="4">The sequence shown here is derived from an EMBL/GenBank/DDBJ whole genome shotgun (WGS) entry which is preliminary data.</text>
</comment>
<evidence type="ECO:0000256" key="1">
    <source>
        <dbReference type="ARBA" id="ARBA00022676"/>
    </source>
</evidence>
<sequence>MMRVLFIINLPRGSLEVLVREAVSVVEPQGIEVLWVYMNQFIEMMDTCPEMLEFVDLVHFVIDVQSFSYEHIKKAAEIRPILTSYHHWNFKEIPEQLQLVDHIFYVSKILEPEVKQLKPEKATISLLSNGVDPKVFCPKPNPKSRDNFVIGFFGTQRPSSRSDRKGSRLLIAATKIIVEAGYKPAFLIMGYGWKNLVPALRELGCQVTYKVSVPREDVPKYYNQLDLYLIASRIEGGPLTLLEAGACGIPVISTPVGIAVDILKRPGCGKVLSGFDPQEIAEAVIDNMDNPKIAQDRAQALLQEIRQSWTWEESYKDLPQVYFDIYNKTAKSSRPNLPTLNRVNIPPYLNLQQDAVTQRRIATNYALFYYAFCLYDHGEKLAALRTGLPLLHKIKPSYFWKELQREEHW</sequence>
<keyword evidence="5" id="KW-1185">Reference proteome</keyword>
<dbReference type="Gene3D" id="3.40.50.2000">
    <property type="entry name" value="Glycogen Phosphorylase B"/>
    <property type="match status" value="2"/>
</dbReference>
<reference evidence="4 5" key="1">
    <citation type="submission" date="2023-12" db="EMBL/GenBank/DDBJ databases">
        <title>Baltic Sea Cyanobacteria.</title>
        <authorList>
            <person name="Delbaje E."/>
            <person name="Fewer D.P."/>
            <person name="Shishido T.K."/>
        </authorList>
    </citation>
    <scope>NUCLEOTIDE SEQUENCE [LARGE SCALE GENOMIC DNA]</scope>
    <source>
        <strain evidence="4 5">CCNP 1315</strain>
    </source>
</reference>
<dbReference type="CDD" id="cd03801">
    <property type="entry name" value="GT4_PimA-like"/>
    <property type="match status" value="1"/>
</dbReference>
<feature type="domain" description="Glycosyl transferase family 1" evidence="3">
    <location>
        <begin position="163"/>
        <end position="297"/>
    </location>
</feature>
<dbReference type="RefSeq" id="WP_046278555.1">
    <property type="nucleotide sequence ID" value="NZ_JAYGHT010000096.1"/>
</dbReference>
<evidence type="ECO:0000259" key="3">
    <source>
        <dbReference type="Pfam" id="PF00534"/>
    </source>
</evidence>
<evidence type="ECO:0000313" key="5">
    <source>
        <dbReference type="Proteomes" id="UP001301728"/>
    </source>
</evidence>
<evidence type="ECO:0000256" key="2">
    <source>
        <dbReference type="ARBA" id="ARBA00022679"/>
    </source>
</evidence>
<evidence type="ECO:0000313" key="4">
    <source>
        <dbReference type="EMBL" id="MEA5520801.1"/>
    </source>
</evidence>
<dbReference type="SUPFAM" id="SSF53756">
    <property type="entry name" value="UDP-Glycosyltransferase/glycogen phosphorylase"/>
    <property type="match status" value="1"/>
</dbReference>
<proteinExistence type="predicted"/>
<dbReference type="EMBL" id="JAYGHT010000096">
    <property type="protein sequence ID" value="MEA5520801.1"/>
    <property type="molecule type" value="Genomic_DNA"/>
</dbReference>
<dbReference type="Proteomes" id="UP001301728">
    <property type="component" value="Unassembled WGS sequence"/>
</dbReference>